<keyword evidence="1" id="KW-0812">Transmembrane</keyword>
<proteinExistence type="predicted"/>
<reference evidence="3 4" key="1">
    <citation type="submission" date="2019-07" db="EMBL/GenBank/DDBJ databases">
        <title>Whole genome shotgun sequence of Adhaeribacter aerolatus NBRC 106133.</title>
        <authorList>
            <person name="Hosoyama A."/>
            <person name="Uohara A."/>
            <person name="Ohji S."/>
            <person name="Ichikawa N."/>
        </authorList>
    </citation>
    <scope>NUCLEOTIDE SEQUENCE [LARGE SCALE GENOMIC DNA]</scope>
    <source>
        <strain evidence="3 4">NBRC 106133</strain>
    </source>
</reference>
<dbReference type="Pfam" id="PF13488">
    <property type="entry name" value="Gly-zipper_Omp"/>
    <property type="match status" value="1"/>
</dbReference>
<gene>
    <name evidence="3" type="ORF">AAE02nite_46590</name>
</gene>
<dbReference type="EMBL" id="BJYS01000048">
    <property type="protein sequence ID" value="GEO06995.1"/>
    <property type="molecule type" value="Genomic_DNA"/>
</dbReference>
<keyword evidence="1" id="KW-1133">Transmembrane helix</keyword>
<protein>
    <recommendedName>
        <fullName evidence="2">Glycine zipper domain-containing protein</fullName>
    </recommendedName>
</protein>
<evidence type="ECO:0000313" key="4">
    <source>
        <dbReference type="Proteomes" id="UP000321532"/>
    </source>
</evidence>
<evidence type="ECO:0000259" key="2">
    <source>
        <dbReference type="Pfam" id="PF13488"/>
    </source>
</evidence>
<accession>A0A512B4U0</accession>
<sequence>MELPSETEKEFINLKDFVMKKVSLIFSLILLVAIVITAVEVQAQEKRGWSPQAKGTVIGAGTGAAAGAIIHKRNRVAGGVVGGVVGGAAGYAIGKHKDNKNKEAARVAAANRAAAERAATANRAAKREAVAAKKSSAPAKQAIAANQPAATPLANGFNAANATGMYAAANNADLARILAAGYLPNDHYGDTSKPYHTSEYRRKSW</sequence>
<feature type="domain" description="Glycine zipper" evidence="2">
    <location>
        <begin position="55"/>
        <end position="100"/>
    </location>
</feature>
<keyword evidence="4" id="KW-1185">Reference proteome</keyword>
<feature type="transmembrane region" description="Helical" evidence="1">
    <location>
        <begin position="22"/>
        <end position="41"/>
    </location>
</feature>
<name>A0A512B4U0_9BACT</name>
<dbReference type="InterPro" id="IPR039567">
    <property type="entry name" value="Gly-zipper"/>
</dbReference>
<keyword evidence="1" id="KW-0472">Membrane</keyword>
<feature type="transmembrane region" description="Helical" evidence="1">
    <location>
        <begin position="76"/>
        <end position="94"/>
    </location>
</feature>
<organism evidence="3 4">
    <name type="scientific">Adhaeribacter aerolatus</name>
    <dbReference type="NCBI Taxonomy" id="670289"/>
    <lineage>
        <taxon>Bacteria</taxon>
        <taxon>Pseudomonadati</taxon>
        <taxon>Bacteroidota</taxon>
        <taxon>Cytophagia</taxon>
        <taxon>Cytophagales</taxon>
        <taxon>Hymenobacteraceae</taxon>
        <taxon>Adhaeribacter</taxon>
    </lineage>
</organism>
<comment type="caution">
    <text evidence="3">The sequence shown here is derived from an EMBL/GenBank/DDBJ whole genome shotgun (WGS) entry which is preliminary data.</text>
</comment>
<evidence type="ECO:0000256" key="1">
    <source>
        <dbReference type="SAM" id="Phobius"/>
    </source>
</evidence>
<evidence type="ECO:0000313" key="3">
    <source>
        <dbReference type="EMBL" id="GEO06995.1"/>
    </source>
</evidence>
<dbReference type="AlphaFoldDB" id="A0A512B4U0"/>
<dbReference type="Proteomes" id="UP000321532">
    <property type="component" value="Unassembled WGS sequence"/>
</dbReference>